<evidence type="ECO:0000256" key="7">
    <source>
        <dbReference type="ARBA" id="ARBA00022801"/>
    </source>
</evidence>
<dbReference type="GO" id="GO:0019441">
    <property type="term" value="P:L-tryptophan catabolic process to kynurenine"/>
    <property type="evidence" value="ECO:0007669"/>
    <property type="project" value="InterPro"/>
</dbReference>
<dbReference type="RefSeq" id="WP_094046481.1">
    <property type="nucleotide sequence ID" value="NZ_CP016893.1"/>
</dbReference>
<evidence type="ECO:0000256" key="10">
    <source>
        <dbReference type="ARBA" id="ARBA00048496"/>
    </source>
</evidence>
<protein>
    <recommendedName>
        <fullName evidence="5">Kynurenine formamidase</fullName>
        <ecNumber evidence="4">3.5.1.9</ecNumber>
    </recommendedName>
</protein>
<keyword evidence="8" id="KW-0862">Zinc</keyword>
<evidence type="ECO:0000313" key="15">
    <source>
        <dbReference type="Proteomes" id="UP000215301"/>
    </source>
</evidence>
<keyword evidence="9" id="KW-0823">Tryptophan catabolism</keyword>
<dbReference type="AlphaFoldDB" id="A0A231VCK8"/>
<dbReference type="FunFam" id="3.50.30.50:FF:000001">
    <property type="entry name" value="Kynurenine formamidase"/>
    <property type="match status" value="1"/>
</dbReference>
<dbReference type="Pfam" id="PF04199">
    <property type="entry name" value="Cyclase"/>
    <property type="match status" value="1"/>
</dbReference>
<comment type="pathway">
    <text evidence="11">Amino-acid degradation; L-tryptophan degradation via kynurenine pathway; L-kynurenine from L-tryptophan: step 2/2.</text>
</comment>
<gene>
    <name evidence="13" type="ORF">CE561_12205</name>
    <name evidence="12" type="ORF">Thert_03008</name>
</gene>
<dbReference type="EMBL" id="CP016893">
    <property type="protein sequence ID" value="AST58791.1"/>
    <property type="molecule type" value="Genomic_DNA"/>
</dbReference>
<dbReference type="Gene3D" id="3.50.30.50">
    <property type="entry name" value="Putative cyclase"/>
    <property type="match status" value="1"/>
</dbReference>
<evidence type="ECO:0000313" key="13">
    <source>
        <dbReference type="EMBL" id="OXT05903.1"/>
    </source>
</evidence>
<evidence type="ECO:0000256" key="5">
    <source>
        <dbReference type="ARBA" id="ARBA00014889"/>
    </source>
</evidence>
<dbReference type="SUPFAM" id="SSF102198">
    <property type="entry name" value="Putative cyclase"/>
    <property type="match status" value="1"/>
</dbReference>
<evidence type="ECO:0000256" key="2">
    <source>
        <dbReference type="ARBA" id="ARBA00002204"/>
    </source>
</evidence>
<comment type="catalytic activity">
    <reaction evidence="10">
        <text>N-formyl-L-kynurenine + H2O = L-kynurenine + formate + H(+)</text>
        <dbReference type="Rhea" id="RHEA:13009"/>
        <dbReference type="ChEBI" id="CHEBI:15377"/>
        <dbReference type="ChEBI" id="CHEBI:15378"/>
        <dbReference type="ChEBI" id="CHEBI:15740"/>
        <dbReference type="ChEBI" id="CHEBI:57959"/>
        <dbReference type="ChEBI" id="CHEBI:58629"/>
        <dbReference type="EC" id="3.5.1.9"/>
    </reaction>
</comment>
<evidence type="ECO:0000256" key="3">
    <source>
        <dbReference type="ARBA" id="ARBA00011738"/>
    </source>
</evidence>
<keyword evidence="7" id="KW-0378">Hydrolase</keyword>
<evidence type="ECO:0000256" key="11">
    <source>
        <dbReference type="ARBA" id="ARBA00060547"/>
    </source>
</evidence>
<sequence>MKIYDISMNVNKDMPVYKNKPEKRPELTVTSDFPNDSVHESRISMDMHTGTHFDAPLHMIQGGDTIDHFDLTKAVSKCKVLDLTNVDDKITAEDLKNKDIESGEFVLLKTKNSYDDSFNFNFVFLDSSGAEYLKEKNVIGVGTDGLGIERAQPNHETHKTLLANGITIIEGLRLKDVDEGEYTLIAAPLKIDGAEAAPARALLLEEDKK</sequence>
<comment type="subunit">
    <text evidence="3">Homodimer.</text>
</comment>
<dbReference type="GO" id="GO:0046872">
    <property type="term" value="F:metal ion binding"/>
    <property type="evidence" value="ECO:0007669"/>
    <property type="project" value="UniProtKB-KW"/>
</dbReference>
<evidence type="ECO:0000313" key="12">
    <source>
        <dbReference type="EMBL" id="AST58791.1"/>
    </source>
</evidence>
<evidence type="ECO:0000313" key="14">
    <source>
        <dbReference type="Proteomes" id="UP000214975"/>
    </source>
</evidence>
<dbReference type="InterPro" id="IPR037175">
    <property type="entry name" value="KFase_sf"/>
</dbReference>
<evidence type="ECO:0000256" key="8">
    <source>
        <dbReference type="ARBA" id="ARBA00022833"/>
    </source>
</evidence>
<dbReference type="GO" id="GO:0004061">
    <property type="term" value="F:arylformamidase activity"/>
    <property type="evidence" value="ECO:0007669"/>
    <property type="project" value="UniProtKB-EC"/>
</dbReference>
<name>A0A231VCK8_THETR</name>
<dbReference type="Proteomes" id="UP000215301">
    <property type="component" value="Unassembled WGS sequence"/>
</dbReference>
<comment type="cofactor">
    <cofactor evidence="1">
        <name>Zn(2+)</name>
        <dbReference type="ChEBI" id="CHEBI:29105"/>
    </cofactor>
</comment>
<dbReference type="EC" id="3.5.1.9" evidence="4"/>
<evidence type="ECO:0000256" key="4">
    <source>
        <dbReference type="ARBA" id="ARBA00012930"/>
    </source>
</evidence>
<organism evidence="13 15">
    <name type="scientific">Thermoanaerobacterium thermosaccharolyticum</name>
    <name type="common">Clostridium thermosaccharolyticum</name>
    <dbReference type="NCBI Taxonomy" id="1517"/>
    <lineage>
        <taxon>Bacteria</taxon>
        <taxon>Bacillati</taxon>
        <taxon>Bacillota</taxon>
        <taxon>Clostridia</taxon>
        <taxon>Thermoanaerobacterales</taxon>
        <taxon>Thermoanaerobacteraceae</taxon>
        <taxon>Thermoanaerobacterium</taxon>
    </lineage>
</organism>
<evidence type="ECO:0000256" key="6">
    <source>
        <dbReference type="ARBA" id="ARBA00022723"/>
    </source>
</evidence>
<keyword evidence="6" id="KW-0479">Metal-binding</keyword>
<reference evidence="12 14" key="1">
    <citation type="submission" date="2016-08" db="EMBL/GenBank/DDBJ databases">
        <title>A novel genetic cassette of butanologenic Thermoanaerobacterium thermosaccharolyticum that directly convert cellulose to butanol.</title>
        <authorList>
            <person name="Li T."/>
            <person name="He J."/>
        </authorList>
    </citation>
    <scope>NUCLEOTIDE SEQUENCE [LARGE SCALE GENOMIC DNA]</scope>
    <source>
        <strain evidence="12 14">TG57</strain>
    </source>
</reference>
<dbReference type="EMBL" id="NKHD01000046">
    <property type="protein sequence ID" value="OXT05903.1"/>
    <property type="molecule type" value="Genomic_DNA"/>
</dbReference>
<dbReference type="PANTHER" id="PTHR31118">
    <property type="entry name" value="CYCLASE-LIKE PROTEIN 2"/>
    <property type="match status" value="1"/>
</dbReference>
<dbReference type="Proteomes" id="UP000214975">
    <property type="component" value="Chromosome"/>
</dbReference>
<evidence type="ECO:0000256" key="1">
    <source>
        <dbReference type="ARBA" id="ARBA00001947"/>
    </source>
</evidence>
<reference evidence="13 15" key="2">
    <citation type="submission" date="2017-06" db="EMBL/GenBank/DDBJ databases">
        <title>Isolation and characterization of a thermophilic and butanogenic Thermoanaerobacterium thermosaccharolyticum M5 capable of efficient degradation of hemicellulose.</title>
        <authorList>
            <person name="Xin F."/>
            <person name="Jiang Y."/>
        </authorList>
    </citation>
    <scope>NUCLEOTIDE SEQUENCE [LARGE SCALE GENOMIC DNA]</scope>
    <source>
        <strain evidence="13 15">M5</strain>
    </source>
</reference>
<proteinExistence type="predicted"/>
<dbReference type="InterPro" id="IPR007325">
    <property type="entry name" value="KFase/CYL"/>
</dbReference>
<dbReference type="PANTHER" id="PTHR31118:SF12">
    <property type="entry name" value="CYCLASE-LIKE PROTEIN 2"/>
    <property type="match status" value="1"/>
</dbReference>
<accession>A0A231VCK8</accession>
<comment type="function">
    <text evidence="2">Catalyzes the hydrolysis of N-formyl-L-kynurenine to L-kynurenine, the second step in the kynurenine pathway of tryptophan degradation.</text>
</comment>
<evidence type="ECO:0000256" key="9">
    <source>
        <dbReference type="ARBA" id="ARBA00023079"/>
    </source>
</evidence>